<dbReference type="GO" id="GO:0003887">
    <property type="term" value="F:DNA-directed DNA polymerase activity"/>
    <property type="evidence" value="ECO:0007669"/>
    <property type="project" value="TreeGrafter"/>
</dbReference>
<evidence type="ECO:0000259" key="6">
    <source>
        <dbReference type="PROSITE" id="PS50173"/>
    </source>
</evidence>
<proteinExistence type="inferred from homology"/>
<dbReference type="InterPro" id="IPR001126">
    <property type="entry name" value="UmuC"/>
</dbReference>
<dbReference type="Gene3D" id="1.10.150.20">
    <property type="entry name" value="5' to 3' exonuclease, C-terminal subdomain"/>
    <property type="match status" value="1"/>
</dbReference>
<feature type="domain" description="UmuC" evidence="6">
    <location>
        <begin position="2"/>
        <end position="185"/>
    </location>
</feature>
<dbReference type="Gene3D" id="3.30.1490.100">
    <property type="entry name" value="DNA polymerase, Y-family, little finger domain"/>
    <property type="match status" value="1"/>
</dbReference>
<dbReference type="InterPro" id="IPR024728">
    <property type="entry name" value="PolY_HhH_motif"/>
</dbReference>
<dbReference type="GO" id="GO:0003684">
    <property type="term" value="F:damaged DNA binding"/>
    <property type="evidence" value="ECO:0007669"/>
    <property type="project" value="InterPro"/>
</dbReference>
<organism evidence="7 8">
    <name type="scientific">Dasania phycosphaerae</name>
    <dbReference type="NCBI Taxonomy" id="2950436"/>
    <lineage>
        <taxon>Bacteria</taxon>
        <taxon>Pseudomonadati</taxon>
        <taxon>Pseudomonadota</taxon>
        <taxon>Gammaproteobacteria</taxon>
        <taxon>Cellvibrionales</taxon>
        <taxon>Spongiibacteraceae</taxon>
        <taxon>Dasania</taxon>
    </lineage>
</organism>
<dbReference type="InterPro" id="IPR036775">
    <property type="entry name" value="DNA_pol_Y-fam_lit_finger_sf"/>
</dbReference>
<keyword evidence="5" id="KW-0742">SOS response</keyword>
<dbReference type="InterPro" id="IPR043128">
    <property type="entry name" value="Rev_trsase/Diguanyl_cyclase"/>
</dbReference>
<dbReference type="Pfam" id="PF11798">
    <property type="entry name" value="IMS_HHH"/>
    <property type="match status" value="1"/>
</dbReference>
<dbReference type="EMBL" id="JAPTGG010000011">
    <property type="protein sequence ID" value="MCZ0866258.1"/>
    <property type="molecule type" value="Genomic_DNA"/>
</dbReference>
<dbReference type="PANTHER" id="PTHR11076:SF34">
    <property type="entry name" value="PROTEIN UMUC"/>
    <property type="match status" value="1"/>
</dbReference>
<dbReference type="InterPro" id="IPR043502">
    <property type="entry name" value="DNA/RNA_pol_sf"/>
</dbReference>
<keyword evidence="4" id="KW-0234">DNA repair</keyword>
<dbReference type="InterPro" id="IPR017961">
    <property type="entry name" value="DNA_pol_Y-fam_little_finger"/>
</dbReference>
<dbReference type="PROSITE" id="PS50173">
    <property type="entry name" value="UMUC"/>
    <property type="match status" value="1"/>
</dbReference>
<evidence type="ECO:0000256" key="4">
    <source>
        <dbReference type="ARBA" id="ARBA00023204"/>
    </source>
</evidence>
<dbReference type="Gene3D" id="3.40.1170.60">
    <property type="match status" value="1"/>
</dbReference>
<evidence type="ECO:0000256" key="5">
    <source>
        <dbReference type="ARBA" id="ARBA00023236"/>
    </source>
</evidence>
<dbReference type="GO" id="GO:0005829">
    <property type="term" value="C:cytosol"/>
    <property type="evidence" value="ECO:0007669"/>
    <property type="project" value="TreeGrafter"/>
</dbReference>
<gene>
    <name evidence="7" type="ORF">O0V09_13690</name>
</gene>
<dbReference type="Pfam" id="PF11799">
    <property type="entry name" value="IMS_C"/>
    <property type="match status" value="1"/>
</dbReference>
<comment type="caution">
    <text evidence="7">The sequence shown here is derived from an EMBL/GenBank/DDBJ whole genome shotgun (WGS) entry which is preliminary data.</text>
</comment>
<dbReference type="Proteomes" id="UP001069090">
    <property type="component" value="Unassembled WGS sequence"/>
</dbReference>
<evidence type="ECO:0000256" key="2">
    <source>
        <dbReference type="ARBA" id="ARBA00022763"/>
    </source>
</evidence>
<keyword evidence="3" id="KW-0741">SOS mutagenesis</keyword>
<dbReference type="PANTHER" id="PTHR11076">
    <property type="entry name" value="DNA REPAIR POLYMERASE UMUC / TRANSFERASE FAMILY MEMBER"/>
    <property type="match status" value="1"/>
</dbReference>
<dbReference type="GO" id="GO:0009432">
    <property type="term" value="P:SOS response"/>
    <property type="evidence" value="ECO:0007669"/>
    <property type="project" value="UniProtKB-KW"/>
</dbReference>
<sequence>MYALVDCNSFYASCEQIFRPDLRGQPVVVLSNNDGCIVARSKEAKNLGVPDLQPFFKIAQLLRQKGVHVFSSNYCLYGDISHKVMSTLQNYSPDIEVYSIDEMFLCLAGVQEPLIAYGQTIKQTVWRDIRMPVSVGMAPTKTLAKLANHAAKKIPKTQGVCLLDSPLKWQWLQKRLPVTKVWGIGKRLGKRLNAMDISTVYDLATANAKQLRQQFSVDVERIIAELNGNPAISLELQPAAKKQIFCTRSFGEKPTELKPLAQAISAYAARACEKLRAQKQYCKSVQVFINTSPYDANYYSQQLVVQLPYPTDDSRIIIAHANKALAIIYKTGKRYLKAGVGLLDLSERKYMQQDLFQRAQTTQCDALMLTVDKINRRYGQGLIYWGAEGSNKRWHMRQQFLSPAYTTRWEDIPFIKC</sequence>
<name>A0A9J6RPI9_9GAMM</name>
<accession>A0A9J6RPI9</accession>
<dbReference type="Gene3D" id="3.30.70.270">
    <property type="match status" value="1"/>
</dbReference>
<evidence type="ECO:0000256" key="3">
    <source>
        <dbReference type="ARBA" id="ARBA00023199"/>
    </source>
</evidence>
<protein>
    <submittedName>
        <fullName evidence="7">Y-family DNA polymerase</fullName>
    </submittedName>
</protein>
<keyword evidence="2" id="KW-0227">DNA damage</keyword>
<dbReference type="NCBIfam" id="NF002955">
    <property type="entry name" value="PRK03609.1"/>
    <property type="match status" value="1"/>
</dbReference>
<dbReference type="Pfam" id="PF13438">
    <property type="entry name" value="DUF4113"/>
    <property type="match status" value="1"/>
</dbReference>
<dbReference type="AlphaFoldDB" id="A0A9J6RPI9"/>
<comment type="similarity">
    <text evidence="1">Belongs to the DNA polymerase type-Y family.</text>
</comment>
<dbReference type="InterPro" id="IPR050116">
    <property type="entry name" value="DNA_polymerase-Y"/>
</dbReference>
<dbReference type="SUPFAM" id="SSF56672">
    <property type="entry name" value="DNA/RNA polymerases"/>
    <property type="match status" value="1"/>
</dbReference>
<evidence type="ECO:0000256" key="1">
    <source>
        <dbReference type="ARBA" id="ARBA00010945"/>
    </source>
</evidence>
<dbReference type="InterPro" id="IPR025188">
    <property type="entry name" value="DUF4113"/>
</dbReference>
<evidence type="ECO:0000313" key="7">
    <source>
        <dbReference type="EMBL" id="MCZ0866258.1"/>
    </source>
</evidence>
<reference evidence="7 8" key="1">
    <citation type="submission" date="2022-12" db="EMBL/GenBank/DDBJ databases">
        <title>Dasania phycosphaerae sp. nov., isolated from particulate material of the south coast of Korea.</title>
        <authorList>
            <person name="Jiang Y."/>
        </authorList>
    </citation>
    <scope>NUCLEOTIDE SEQUENCE [LARGE SCALE GENOMIC DNA]</scope>
    <source>
        <strain evidence="7 8">GY-19</strain>
    </source>
</reference>
<dbReference type="Pfam" id="PF00817">
    <property type="entry name" value="IMS"/>
    <property type="match status" value="1"/>
</dbReference>
<dbReference type="CDD" id="cd01700">
    <property type="entry name" value="PolY_Pol_V_umuC"/>
    <property type="match status" value="1"/>
</dbReference>
<dbReference type="GO" id="GO:0006281">
    <property type="term" value="P:DNA repair"/>
    <property type="evidence" value="ECO:0007669"/>
    <property type="project" value="UniProtKB-KW"/>
</dbReference>
<keyword evidence="8" id="KW-1185">Reference proteome</keyword>
<dbReference type="GO" id="GO:0042276">
    <property type="term" value="P:error-prone translesion synthesis"/>
    <property type="evidence" value="ECO:0007669"/>
    <property type="project" value="TreeGrafter"/>
</dbReference>
<dbReference type="RefSeq" id="WP_258332422.1">
    <property type="nucleotide sequence ID" value="NZ_JAPTGG010000011.1"/>
</dbReference>
<evidence type="ECO:0000313" key="8">
    <source>
        <dbReference type="Proteomes" id="UP001069090"/>
    </source>
</evidence>